<dbReference type="SUPFAM" id="SSF52768">
    <property type="entry name" value="Arginase/deacetylase"/>
    <property type="match status" value="1"/>
</dbReference>
<dbReference type="Gene3D" id="3.40.800.20">
    <property type="entry name" value="Histone deacetylase domain"/>
    <property type="match status" value="1"/>
</dbReference>
<dbReference type="STRING" id="6184.A0A430PZL9"/>
<keyword evidence="2" id="KW-1185">Reference proteome</keyword>
<protein>
    <recommendedName>
        <fullName evidence="3">Histone deacetylase 10</fullName>
    </recommendedName>
</protein>
<evidence type="ECO:0000313" key="1">
    <source>
        <dbReference type="EMBL" id="RTG80826.1"/>
    </source>
</evidence>
<gene>
    <name evidence="1" type="ORF">DC041_0002247</name>
</gene>
<accession>A0A430PZL9</accession>
<dbReference type="InterPro" id="IPR023696">
    <property type="entry name" value="Ureohydrolase_dom_sf"/>
</dbReference>
<reference evidence="1 2" key="1">
    <citation type="journal article" date="2019" name="PLoS Pathog.">
        <title>Genome sequence of the bovine parasite Schistosoma bovis Tanzania.</title>
        <authorList>
            <person name="Oey H."/>
            <person name="Zakrzewski M."/>
            <person name="Gobert G."/>
            <person name="Gravermann K."/>
            <person name="Stoye J."/>
            <person name="Jones M."/>
            <person name="Mcmanus D."/>
            <person name="Krause L."/>
        </authorList>
    </citation>
    <scope>NUCLEOTIDE SEQUENCE [LARGE SCALE GENOMIC DNA]</scope>
    <source>
        <strain evidence="1 2">TAN1997</strain>
    </source>
</reference>
<organism evidence="1 2">
    <name type="scientific">Schistosoma bovis</name>
    <name type="common">Blood fluke</name>
    <dbReference type="NCBI Taxonomy" id="6184"/>
    <lineage>
        <taxon>Eukaryota</taxon>
        <taxon>Metazoa</taxon>
        <taxon>Spiralia</taxon>
        <taxon>Lophotrochozoa</taxon>
        <taxon>Platyhelminthes</taxon>
        <taxon>Trematoda</taxon>
        <taxon>Digenea</taxon>
        <taxon>Strigeidida</taxon>
        <taxon>Schistosomatoidea</taxon>
        <taxon>Schistosomatidae</taxon>
        <taxon>Schistosoma</taxon>
    </lineage>
</organism>
<dbReference type="AlphaFoldDB" id="A0A430PZL9"/>
<name>A0A430PZL9_SCHBO</name>
<sequence length="355" mass="40747">MWLTPMVFGHFVHKLKSLAGGKVVVVLEGGYFVDSLAEGIVHVLKALLGDPLSPIRLIQPPCSSVKETIESCITVLSPYWKSLLNSSQPVQIESSEHLTTMTWPIVKVITWPETNPQLPRVLTNHIQHLINNHFPAPLTISNEMIQQMTLILLLTSQASELYDLQYESTNVNERRSGRRKQRKVTLERLVCTKSTIFLLLTIYYEGFIQHHRQIEDLLMNKRQGNLSENFQTAIIHALSLILMGQLHRLYFVNHSFNLVELLETISNIPMKLLVDYRKRIFKPKIFRKNTNNDNTIIELMRSSSFINNNNTFNDNKILEKLTHVYSYPNRSSSFQMFSGSISSTSLSHSRSQIVS</sequence>
<proteinExistence type="predicted"/>
<dbReference type="Proteomes" id="UP000290809">
    <property type="component" value="Unassembled WGS sequence"/>
</dbReference>
<evidence type="ECO:0008006" key="3">
    <source>
        <dbReference type="Google" id="ProtNLM"/>
    </source>
</evidence>
<evidence type="ECO:0000313" key="2">
    <source>
        <dbReference type="Proteomes" id="UP000290809"/>
    </source>
</evidence>
<dbReference type="EMBL" id="QMKO01003829">
    <property type="protein sequence ID" value="RTG80826.1"/>
    <property type="molecule type" value="Genomic_DNA"/>
</dbReference>
<comment type="caution">
    <text evidence="1">The sequence shown here is derived from an EMBL/GenBank/DDBJ whole genome shotgun (WGS) entry which is preliminary data.</text>
</comment>
<dbReference type="InterPro" id="IPR037138">
    <property type="entry name" value="His_deacetylse_dom_sf"/>
</dbReference>